<keyword evidence="5" id="KW-1185">Reference proteome</keyword>
<evidence type="ECO:0000256" key="2">
    <source>
        <dbReference type="ARBA" id="ARBA00023315"/>
    </source>
</evidence>
<dbReference type="Proteomes" id="UP001370590">
    <property type="component" value="Unassembled WGS sequence"/>
</dbReference>
<dbReference type="SUPFAM" id="SSF55729">
    <property type="entry name" value="Acyl-CoA N-acyltransferases (Nat)"/>
    <property type="match status" value="1"/>
</dbReference>
<dbReference type="EMBL" id="JAWMWH010000001">
    <property type="protein sequence ID" value="MEJ6399931.1"/>
    <property type="molecule type" value="Genomic_DNA"/>
</dbReference>
<comment type="caution">
    <text evidence="4">The sequence shown here is derived from an EMBL/GenBank/DDBJ whole genome shotgun (WGS) entry which is preliminary data.</text>
</comment>
<dbReference type="Pfam" id="PF00583">
    <property type="entry name" value="Acetyltransf_1"/>
    <property type="match status" value="1"/>
</dbReference>
<dbReference type="InterPro" id="IPR051556">
    <property type="entry name" value="N-term/lysine_N-AcTrnsfr"/>
</dbReference>
<dbReference type="PANTHER" id="PTHR42919">
    <property type="entry name" value="N-ALPHA-ACETYLTRANSFERASE"/>
    <property type="match status" value="1"/>
</dbReference>
<dbReference type="InterPro" id="IPR000182">
    <property type="entry name" value="GNAT_dom"/>
</dbReference>
<dbReference type="RefSeq" id="WP_339959764.1">
    <property type="nucleotide sequence ID" value="NZ_JAWMWH010000001.1"/>
</dbReference>
<dbReference type="InterPro" id="IPR016181">
    <property type="entry name" value="Acyl_CoA_acyltransferase"/>
</dbReference>
<dbReference type="PANTHER" id="PTHR42919:SF8">
    <property type="entry name" value="N-ALPHA-ACETYLTRANSFERASE 50"/>
    <property type="match status" value="1"/>
</dbReference>
<name>A0ABU8SJ45_9LACO</name>
<keyword evidence="1" id="KW-0808">Transferase</keyword>
<dbReference type="CDD" id="cd04301">
    <property type="entry name" value="NAT_SF"/>
    <property type="match status" value="1"/>
</dbReference>
<evidence type="ECO:0000313" key="5">
    <source>
        <dbReference type="Proteomes" id="UP001370590"/>
    </source>
</evidence>
<proteinExistence type="predicted"/>
<gene>
    <name evidence="4" type="ORF">R4146_01880</name>
</gene>
<dbReference type="PROSITE" id="PS51186">
    <property type="entry name" value="GNAT"/>
    <property type="match status" value="1"/>
</dbReference>
<sequence>MIEQCTVNDVRQLQTISRQTFTDTFGAENTPADLARYLESAYNIDKLTKEVQDPNSFFYFIRIGQTVAGYLKLNIDDAQSEAMGSDTLEIERIYIDKEFKHQGLGGMLFNKAISEAKQHNKHKVWLGVWEHNEDAKGFYEHKGFHPFSDHVFTVGTDKQRDILMEKLI</sequence>
<protein>
    <submittedName>
        <fullName evidence="4">GNAT family N-acetyltransferase</fullName>
    </submittedName>
</protein>
<keyword evidence="2" id="KW-0012">Acyltransferase</keyword>
<evidence type="ECO:0000313" key="4">
    <source>
        <dbReference type="EMBL" id="MEJ6399931.1"/>
    </source>
</evidence>
<evidence type="ECO:0000259" key="3">
    <source>
        <dbReference type="PROSITE" id="PS51186"/>
    </source>
</evidence>
<feature type="domain" description="N-acetyltransferase" evidence="3">
    <location>
        <begin position="1"/>
        <end position="168"/>
    </location>
</feature>
<evidence type="ECO:0000256" key="1">
    <source>
        <dbReference type="ARBA" id="ARBA00022679"/>
    </source>
</evidence>
<accession>A0ABU8SJ45</accession>
<dbReference type="Gene3D" id="3.40.630.30">
    <property type="match status" value="1"/>
</dbReference>
<reference evidence="4 5" key="1">
    <citation type="submission" date="2023-10" db="EMBL/GenBank/DDBJ databases">
        <title>Nicoliella lavandulae sp. nov. isolated from Lavandula angustifolia flowers.</title>
        <authorList>
            <person name="Alcantara C."/>
            <person name="Zuniga M."/>
            <person name="Landete J.M."/>
            <person name="Monedero V."/>
        </authorList>
    </citation>
    <scope>NUCLEOTIDE SEQUENCE [LARGE SCALE GENOMIC DNA]</scope>
    <source>
        <strain evidence="4 5">Es01</strain>
    </source>
</reference>
<organism evidence="4 5">
    <name type="scientific">Nicoliella lavandulae</name>
    <dbReference type="NCBI Taxonomy" id="3082954"/>
    <lineage>
        <taxon>Bacteria</taxon>
        <taxon>Bacillati</taxon>
        <taxon>Bacillota</taxon>
        <taxon>Bacilli</taxon>
        <taxon>Lactobacillales</taxon>
        <taxon>Lactobacillaceae</taxon>
        <taxon>Nicoliella</taxon>
    </lineage>
</organism>